<dbReference type="GO" id="GO:0005524">
    <property type="term" value="F:ATP binding"/>
    <property type="evidence" value="ECO:0007669"/>
    <property type="project" value="InterPro"/>
</dbReference>
<gene>
    <name evidence="3" type="ordered locus">Selsp_1866</name>
    <name evidence="4" type="ORF">SELSPUOL_00149</name>
</gene>
<dbReference type="GO" id="GO:0016887">
    <property type="term" value="F:ATP hydrolysis activity"/>
    <property type="evidence" value="ECO:0007669"/>
    <property type="project" value="InterPro"/>
</dbReference>
<keyword evidence="6" id="KW-1185">Reference proteome</keyword>
<dbReference type="STRING" id="546271.Selsp_1866"/>
<evidence type="ECO:0000313" key="6">
    <source>
        <dbReference type="Proteomes" id="UP000011124"/>
    </source>
</evidence>
<accession>C9LRT0</accession>
<organism evidence="4 5">
    <name type="scientific">Selenomonas sputigena (strain ATCC 35185 / DSM 20758 / CCUG 44933 / VPI D19B-28)</name>
    <dbReference type="NCBI Taxonomy" id="546271"/>
    <lineage>
        <taxon>Bacteria</taxon>
        <taxon>Bacillati</taxon>
        <taxon>Bacillota</taxon>
        <taxon>Negativicutes</taxon>
        <taxon>Selenomonadales</taxon>
        <taxon>Selenomonadaceae</taxon>
        <taxon>Selenomonas</taxon>
    </lineage>
</organism>
<dbReference type="RefSeq" id="WP_006190762.1">
    <property type="nucleotide sequence ID" value="NC_015437.1"/>
</dbReference>
<protein>
    <submittedName>
        <fullName evidence="4">Twitching motility protein</fullName>
    </submittedName>
</protein>
<evidence type="ECO:0000256" key="1">
    <source>
        <dbReference type="ARBA" id="ARBA00006611"/>
    </source>
</evidence>
<dbReference type="InterPro" id="IPR006321">
    <property type="entry name" value="PilT/PilU"/>
</dbReference>
<dbReference type="SUPFAM" id="SSF52540">
    <property type="entry name" value="P-loop containing nucleoside triphosphate hydrolases"/>
    <property type="match status" value="1"/>
</dbReference>
<evidence type="ECO:0000313" key="3">
    <source>
        <dbReference type="EMBL" id="AEC00820.1"/>
    </source>
</evidence>
<dbReference type="Gene3D" id="3.40.50.300">
    <property type="entry name" value="P-loop containing nucleotide triphosphate hydrolases"/>
    <property type="match status" value="1"/>
</dbReference>
<dbReference type="PANTHER" id="PTHR30486">
    <property type="entry name" value="TWITCHING MOTILITY PROTEIN PILT"/>
    <property type="match status" value="1"/>
</dbReference>
<feature type="domain" description="Bacterial type II secretion system protein E" evidence="2">
    <location>
        <begin position="9"/>
        <end position="271"/>
    </location>
</feature>
<dbReference type="InterPro" id="IPR027417">
    <property type="entry name" value="P-loop_NTPase"/>
</dbReference>
<dbReference type="Pfam" id="PF00437">
    <property type="entry name" value="T2SSE"/>
    <property type="match status" value="1"/>
</dbReference>
<dbReference type="KEGG" id="ssg:Selsp_1866"/>
<dbReference type="Proteomes" id="UP000011124">
    <property type="component" value="Chromosome"/>
</dbReference>
<sequence>MAASRIAGIFAEGFARGASDVHLAAGQRPFLRLDGEMTPLSEDSLTQKELQDFLAHILTEAEQERLRQEKSLDLSLALEERHCRAHVYGMSGSWAIAVRLLPREIPALSSLGVPPALFSLLRAQDGLILVGGRTGAGKSTTLAAFIEEMNKSRAAHIITLEDPVEYAFVPKRCFISQRTLGRDFPSFPVGLRDALREDPDVILIGEMRERETVRIALQAAESGCLVLATLHTRDAAEAVLRIEGMFAGEEQQMRHQFALVLRAIFSQRLLPQSGGGRVLAAEALVAAPAVRNLIRTGRVAQLRGAILSGGAQGMQTMAQSVEGLLRAGKITREAAEAALADGDAFGEGR</sequence>
<dbReference type="Gene3D" id="3.30.450.90">
    <property type="match status" value="1"/>
</dbReference>
<evidence type="ECO:0000259" key="2">
    <source>
        <dbReference type="Pfam" id="PF00437"/>
    </source>
</evidence>
<comment type="similarity">
    <text evidence="1">Belongs to the GSP E family.</text>
</comment>
<dbReference type="OrthoDB" id="9808272at2"/>
<dbReference type="CDD" id="cd01131">
    <property type="entry name" value="PilT"/>
    <property type="match status" value="1"/>
</dbReference>
<dbReference type="Proteomes" id="UP000003505">
    <property type="component" value="Unassembled WGS sequence"/>
</dbReference>
<dbReference type="EMBL" id="ACKP02000002">
    <property type="protein sequence ID" value="EEX78546.1"/>
    <property type="molecule type" value="Genomic_DNA"/>
</dbReference>
<dbReference type="EMBL" id="CP002637">
    <property type="protein sequence ID" value="AEC00820.1"/>
    <property type="molecule type" value="Genomic_DNA"/>
</dbReference>
<dbReference type="eggNOG" id="COG2805">
    <property type="taxonomic scope" value="Bacteria"/>
</dbReference>
<evidence type="ECO:0000313" key="4">
    <source>
        <dbReference type="EMBL" id="EEX78546.1"/>
    </source>
</evidence>
<dbReference type="InterPro" id="IPR050921">
    <property type="entry name" value="T4SS_GSP_E_ATPase"/>
</dbReference>
<reference evidence="4 5" key="1">
    <citation type="submission" date="2009-09" db="EMBL/GenBank/DDBJ databases">
        <authorList>
            <person name="Weinstock G."/>
            <person name="Sodergren E."/>
            <person name="Clifton S."/>
            <person name="Fulton L."/>
            <person name="Fulton B."/>
            <person name="Courtney L."/>
            <person name="Fronick C."/>
            <person name="Harrison M."/>
            <person name="Strong C."/>
            <person name="Farmer C."/>
            <person name="Delahaunty K."/>
            <person name="Markovic C."/>
            <person name="Hall O."/>
            <person name="Minx P."/>
            <person name="Tomlinson C."/>
            <person name="Mitreva M."/>
            <person name="Nelson J."/>
            <person name="Hou S."/>
            <person name="Wollam A."/>
            <person name="Pepin K.H."/>
            <person name="Johnson M."/>
            <person name="Bhonagiri V."/>
            <person name="Nash W.E."/>
            <person name="Warren W."/>
            <person name="Chinwalla A."/>
            <person name="Mardis E.R."/>
            <person name="Wilson R.K."/>
        </authorList>
    </citation>
    <scope>NUCLEOTIDE SEQUENCE [LARGE SCALE GENOMIC DNA]</scope>
    <source>
        <strain evidence="4">ATCC 35185</strain>
        <strain evidence="5">ATCC 35185 / DSM 20758 / VPI D19B-28</strain>
    </source>
</reference>
<reference evidence="3 6" key="2">
    <citation type="submission" date="2011-04" db="EMBL/GenBank/DDBJ databases">
        <title>The complete genome of Selenomonas sputigena DSM 20758.</title>
        <authorList>
            <consortium name="US DOE Joint Genome Institute (JGI-PGF)"/>
            <person name="Lucas S."/>
            <person name="Copeland A."/>
            <person name="Lapidus A."/>
            <person name="Bruce D."/>
            <person name="Goodwin L."/>
            <person name="Pitluck S."/>
            <person name="Peters L."/>
            <person name="Kyrpides N."/>
            <person name="Mavromatis K."/>
            <person name="Ivanova N."/>
            <person name="Ovchinnikova G."/>
            <person name="Teshima H."/>
            <person name="Detter J.C."/>
            <person name="Tapia R."/>
            <person name="Han C."/>
            <person name="Land M."/>
            <person name="Hauser L."/>
            <person name="Markowitz V."/>
            <person name="Cheng J.-F."/>
            <person name="Hugenholtz P."/>
            <person name="Woyke T."/>
            <person name="Wu D."/>
            <person name="Gronow S."/>
            <person name="Wellnitz S."/>
            <person name="Schneider S."/>
            <person name="Klenk H.-P."/>
            <person name="Eisen J.A."/>
        </authorList>
    </citation>
    <scope>NUCLEOTIDE SEQUENCE [LARGE SCALE GENOMIC DNA]</scope>
    <source>
        <strain evidence="3">ATCC 35185</strain>
        <strain evidence="6">ATCC 35185 / DSM 20758 / VPI D19B-28</strain>
    </source>
</reference>
<dbReference type="AlphaFoldDB" id="C9LRT0"/>
<dbReference type="InterPro" id="IPR001482">
    <property type="entry name" value="T2SS/T4SS_dom"/>
</dbReference>
<dbReference type="NCBIfam" id="TIGR01420">
    <property type="entry name" value="pilT_fam"/>
    <property type="match status" value="1"/>
</dbReference>
<proteinExistence type="inferred from homology"/>
<name>C9LRT0_SELS3</name>
<dbReference type="HOGENOM" id="CLU_013446_4_0_9"/>
<evidence type="ECO:0000313" key="5">
    <source>
        <dbReference type="Proteomes" id="UP000003505"/>
    </source>
</evidence>